<accession>A0ACC3T151</accession>
<reference evidence="2" key="1">
    <citation type="journal article" date="2024" name="Front. Bioeng. Biotechnol.">
        <title>Genome-scale model development and genomic sequencing of the oleaginous clade Lipomyces.</title>
        <authorList>
            <person name="Czajka J.J."/>
            <person name="Han Y."/>
            <person name="Kim J."/>
            <person name="Mondo S.J."/>
            <person name="Hofstad B.A."/>
            <person name="Robles A."/>
            <person name="Haridas S."/>
            <person name="Riley R."/>
            <person name="LaButti K."/>
            <person name="Pangilinan J."/>
            <person name="Andreopoulos W."/>
            <person name="Lipzen A."/>
            <person name="Yan J."/>
            <person name="Wang M."/>
            <person name="Ng V."/>
            <person name="Grigoriev I.V."/>
            <person name="Spatafora J.W."/>
            <person name="Magnuson J.K."/>
            <person name="Baker S.E."/>
            <person name="Pomraning K.R."/>
        </authorList>
    </citation>
    <scope>NUCLEOTIDE SEQUENCE [LARGE SCALE GENOMIC DNA]</scope>
    <source>
        <strain evidence="2">CBS 7786</strain>
    </source>
</reference>
<evidence type="ECO:0000313" key="2">
    <source>
        <dbReference type="Proteomes" id="UP001433508"/>
    </source>
</evidence>
<sequence>MAFSRALAVEGNDMNGDVDISRLLEQNTALHKLVSDQQATISEWKAKVTQASKLSEYYKERVHSAESERDELRQLVKNWEAQMRALSIREGQVPSNATEEVNGDLTGIPNDVSTPTTLNAPRMSSIASPNQLEVGTKAQGTDQTVMNKPYTRTTAVHREDILPTSTSQDSLDTPTREFAKVLGYALGGGDISLSIDNDCSSSSYTTATEAEPGESSNLLTLSEHGPGVIEPGVKHEEQVARIGLQHEQNEGEHSRQTSSDFSFVATAQDEYAIRWASRSDRDSTSSIEYVDDSAEDDEDAESESHMATPTLASTAASGFIDDARSAASKITPTEFPKRVQSYYPTAFTDRTSSVNAGLGVGGIDDKGFPVATSTGASALVDLTDAHSVTVEMSPSRDHNNADDSSSKSPQSTAPSDSSVYFPPSSPATLRSRASTIPAAAVRPPSSSGSYYEHATFLQTTSNLITPANLPTIAVSIVSSRLPNVQKFRNKLDDPIIILSIRDRSTDKEWWKISKVLTSLIALDSTLRSELGGFLIPKLPDKPLFASLAPLKADMRRKMLEDYFSAVMSIPALHQNDKQANLLGQFLSTDIIDPMAMPDTGVRKEGYLTKRGKNFGGWKLRYFVLDSPELQYYESAGGAHLGTIRLDFAEIAKQDTHHEGDDNKVYRHSLQILERKRPDSMNVTRHILCAENDNERDEWVCALREFIEPQATRASDAQSIVSTVGPGAELSSSSSAASFVVPSPKKKLPVGLSLVSPMSRKKHEKTDVDSTIGYGEYAQSNKSSVSLNEQSPSPPGSAARPTAAPLGAHFSKLLSPTFPHLHDASYGEERELEKDLKKQKKRSFFSLKKDVALDHSPSSTQMQLADQVKLHLQQQLDNSKFLQLDLDSFQQSPMYEYRASTSAPFASGEPISPVRPADYDDDDKYKGEVVRGGIKAINSTIVVAIFGITLAQAIEISYIAKGEVKLPSVVYRCIEYLDAKDAAKEEGIFRLSGSSTVIRALKERFNTDADVNLVEDGAHYDVHAVAGLLKLYLRELPTNILTDELKVDFVQSVEIHDRQSRLDMVHVLLRQLPPENYSLLKALSRFLIKIIERADQNKMNIRNVGIVFAPTLNISNALVQMFVADYAVLFIDKRL</sequence>
<evidence type="ECO:0000313" key="1">
    <source>
        <dbReference type="EMBL" id="KAK9236767.1"/>
    </source>
</evidence>
<proteinExistence type="predicted"/>
<dbReference type="Proteomes" id="UP001433508">
    <property type="component" value="Unassembled WGS sequence"/>
</dbReference>
<keyword evidence="2" id="KW-1185">Reference proteome</keyword>
<dbReference type="EMBL" id="MU971380">
    <property type="protein sequence ID" value="KAK9236767.1"/>
    <property type="molecule type" value="Genomic_DNA"/>
</dbReference>
<name>A0ACC3T151_LIPKO</name>
<organism evidence="1 2">
    <name type="scientific">Lipomyces kononenkoae</name>
    <name type="common">Yeast</name>
    <dbReference type="NCBI Taxonomy" id="34357"/>
    <lineage>
        <taxon>Eukaryota</taxon>
        <taxon>Fungi</taxon>
        <taxon>Dikarya</taxon>
        <taxon>Ascomycota</taxon>
        <taxon>Saccharomycotina</taxon>
        <taxon>Lipomycetes</taxon>
        <taxon>Lipomycetales</taxon>
        <taxon>Lipomycetaceae</taxon>
        <taxon>Lipomyces</taxon>
    </lineage>
</organism>
<protein>
    <submittedName>
        <fullName evidence="1">Uncharacterized protein</fullName>
    </submittedName>
</protein>
<comment type="caution">
    <text evidence="1">The sequence shown here is derived from an EMBL/GenBank/DDBJ whole genome shotgun (WGS) entry which is preliminary data.</text>
</comment>
<gene>
    <name evidence="1" type="ORF">V1525DRAFT_378626</name>
</gene>